<dbReference type="Pfam" id="PF00004">
    <property type="entry name" value="AAA"/>
    <property type="match status" value="1"/>
</dbReference>
<dbReference type="InterPro" id="IPR050221">
    <property type="entry name" value="26S_Proteasome_ATPase"/>
</dbReference>
<keyword evidence="3 5" id="KW-0067">ATP-binding</keyword>
<evidence type="ECO:0000313" key="6">
    <source>
        <dbReference type="Proteomes" id="UP001597205"/>
    </source>
</evidence>
<gene>
    <name evidence="5" type="ORF">ACFQ2C_08060</name>
</gene>
<evidence type="ECO:0000256" key="1">
    <source>
        <dbReference type="ARBA" id="ARBA00006914"/>
    </source>
</evidence>
<feature type="domain" description="AAA+ ATPase" evidence="4">
    <location>
        <begin position="246"/>
        <end position="378"/>
    </location>
</feature>
<dbReference type="RefSeq" id="WP_380895667.1">
    <property type="nucleotide sequence ID" value="NZ_JBHTKY010000009.1"/>
</dbReference>
<dbReference type="PANTHER" id="PTHR23073">
    <property type="entry name" value="26S PROTEASOME REGULATORY SUBUNIT"/>
    <property type="match status" value="1"/>
</dbReference>
<keyword evidence="2" id="KW-0547">Nucleotide-binding</keyword>
<accession>A0ABW3RLD8</accession>
<protein>
    <submittedName>
        <fullName evidence="5">ATP-binding protein</fullName>
    </submittedName>
</protein>
<dbReference type="EMBL" id="JBHTKY010000009">
    <property type="protein sequence ID" value="MFD1165553.1"/>
    <property type="molecule type" value="Genomic_DNA"/>
</dbReference>
<evidence type="ECO:0000256" key="2">
    <source>
        <dbReference type="ARBA" id="ARBA00022741"/>
    </source>
</evidence>
<dbReference type="GO" id="GO:0005524">
    <property type="term" value="F:ATP binding"/>
    <property type="evidence" value="ECO:0007669"/>
    <property type="project" value="UniProtKB-KW"/>
</dbReference>
<dbReference type="Gene3D" id="3.40.50.300">
    <property type="entry name" value="P-loop containing nucleotide triphosphate hydrolases"/>
    <property type="match status" value="1"/>
</dbReference>
<comment type="similarity">
    <text evidence="1">Belongs to the AAA ATPase family.</text>
</comment>
<keyword evidence="6" id="KW-1185">Reference proteome</keyword>
<dbReference type="Proteomes" id="UP001597205">
    <property type="component" value="Unassembled WGS sequence"/>
</dbReference>
<dbReference type="SUPFAM" id="SSF52540">
    <property type="entry name" value="P-loop containing nucleoside triphosphate hydrolases"/>
    <property type="match status" value="1"/>
</dbReference>
<evidence type="ECO:0000313" key="5">
    <source>
        <dbReference type="EMBL" id="MFD1165553.1"/>
    </source>
</evidence>
<dbReference type="InterPro" id="IPR027417">
    <property type="entry name" value="P-loop_NTPase"/>
</dbReference>
<sequence>MKNKKDIKESHETSISFLDFNSPEEFRYLEQLILYRLNVYFPDGNDIPKPLPIYKKWSPKLFEFIVNHKLNINEASLLVLGMIPHIQPDLFDNLINFKLNQSGDFQKIGGVRGKDFRGFLPTAEIAIFLLAEDDFNKRIEIQKLFWADHIFEKKKILWLDDHASGEPEMSSKIMFSKEFLDQFIYGESTQPKFSIHFPAKLIKTELEWKDLVINDELITQVNELKSWLRYNSLLVNEWNMSGRINNGYKALLYGPSGTGKTLTVGLLGKEVGKEVYKIDLSMVLSKYIGETEKNLEQIFAKAEDKGWILFFDEADSLFGKRTNVRDAHDKYANQEVSYLLQRIEDYNGMVILATNMKNNIDDAFMRRFNAILKFSIPEPDERVKIWRLAFPQDVQFYNNDQPADIPEMVKNYVISGGSIINVVHYACIKAFERQQNKDTAKRIYYTDVLAGIKKELLKEGKPFG</sequence>
<organism evidence="5 6">
    <name type="scientific">Sphingobacterium daejeonense</name>
    <dbReference type="NCBI Taxonomy" id="371142"/>
    <lineage>
        <taxon>Bacteria</taxon>
        <taxon>Pseudomonadati</taxon>
        <taxon>Bacteroidota</taxon>
        <taxon>Sphingobacteriia</taxon>
        <taxon>Sphingobacteriales</taxon>
        <taxon>Sphingobacteriaceae</taxon>
        <taxon>Sphingobacterium</taxon>
    </lineage>
</organism>
<reference evidence="6" key="1">
    <citation type="journal article" date="2019" name="Int. J. Syst. Evol. Microbiol.">
        <title>The Global Catalogue of Microorganisms (GCM) 10K type strain sequencing project: providing services to taxonomists for standard genome sequencing and annotation.</title>
        <authorList>
            <consortium name="The Broad Institute Genomics Platform"/>
            <consortium name="The Broad Institute Genome Sequencing Center for Infectious Disease"/>
            <person name="Wu L."/>
            <person name="Ma J."/>
        </authorList>
    </citation>
    <scope>NUCLEOTIDE SEQUENCE [LARGE SCALE GENOMIC DNA]</scope>
    <source>
        <strain evidence="6">CCUG 52468</strain>
    </source>
</reference>
<dbReference type="InterPro" id="IPR003959">
    <property type="entry name" value="ATPase_AAA_core"/>
</dbReference>
<name>A0ABW3RLD8_9SPHI</name>
<dbReference type="CDD" id="cd19481">
    <property type="entry name" value="RecA-like_protease"/>
    <property type="match status" value="1"/>
</dbReference>
<proteinExistence type="inferred from homology"/>
<dbReference type="SMART" id="SM00382">
    <property type="entry name" value="AAA"/>
    <property type="match status" value="1"/>
</dbReference>
<dbReference type="InterPro" id="IPR003593">
    <property type="entry name" value="AAA+_ATPase"/>
</dbReference>
<evidence type="ECO:0000259" key="4">
    <source>
        <dbReference type="SMART" id="SM00382"/>
    </source>
</evidence>
<evidence type="ECO:0000256" key="3">
    <source>
        <dbReference type="ARBA" id="ARBA00022840"/>
    </source>
</evidence>
<comment type="caution">
    <text evidence="5">The sequence shown here is derived from an EMBL/GenBank/DDBJ whole genome shotgun (WGS) entry which is preliminary data.</text>
</comment>